<dbReference type="EMBL" id="BIFT01000001">
    <property type="protein sequence ID" value="GCE29137.1"/>
    <property type="molecule type" value="Genomic_DNA"/>
</dbReference>
<dbReference type="InterPro" id="IPR032675">
    <property type="entry name" value="LRR_dom_sf"/>
</dbReference>
<dbReference type="Proteomes" id="UP000287171">
    <property type="component" value="Unassembled WGS sequence"/>
</dbReference>
<dbReference type="InterPro" id="IPR046633">
    <property type="entry name" value="DUF6745"/>
</dbReference>
<keyword evidence="3" id="KW-1185">Reference proteome</keyword>
<proteinExistence type="predicted"/>
<dbReference type="Pfam" id="PF20530">
    <property type="entry name" value="DUF6745"/>
    <property type="match status" value="1"/>
</dbReference>
<comment type="caution">
    <text evidence="2">The sequence shown here is derived from an EMBL/GenBank/DDBJ whole genome shotgun (WGS) entry which is preliminary data.</text>
</comment>
<evidence type="ECO:0000313" key="3">
    <source>
        <dbReference type="Proteomes" id="UP000287171"/>
    </source>
</evidence>
<dbReference type="SUPFAM" id="SSF52058">
    <property type="entry name" value="L domain-like"/>
    <property type="match status" value="1"/>
</dbReference>
<evidence type="ECO:0000313" key="2">
    <source>
        <dbReference type="EMBL" id="GCE29137.1"/>
    </source>
</evidence>
<feature type="domain" description="DUF6745" evidence="1">
    <location>
        <begin position="201"/>
        <end position="324"/>
    </location>
</feature>
<dbReference type="PANTHER" id="PTHR36766">
    <property type="entry name" value="PLANT BROAD-SPECTRUM MILDEW RESISTANCE PROTEIN RPW8"/>
    <property type="match status" value="1"/>
</dbReference>
<organism evidence="2 3">
    <name type="scientific">Dictyobacter alpinus</name>
    <dbReference type="NCBI Taxonomy" id="2014873"/>
    <lineage>
        <taxon>Bacteria</taxon>
        <taxon>Bacillati</taxon>
        <taxon>Chloroflexota</taxon>
        <taxon>Ktedonobacteria</taxon>
        <taxon>Ktedonobacterales</taxon>
        <taxon>Dictyobacteraceae</taxon>
        <taxon>Dictyobacter</taxon>
    </lineage>
</organism>
<evidence type="ECO:0000259" key="1">
    <source>
        <dbReference type="Pfam" id="PF20530"/>
    </source>
</evidence>
<dbReference type="PANTHER" id="PTHR36766:SF45">
    <property type="entry name" value="NB-ARC DOMAIN-CONTAINING PROTEIN"/>
    <property type="match status" value="1"/>
</dbReference>
<dbReference type="Gene3D" id="3.80.10.10">
    <property type="entry name" value="Ribonuclease Inhibitor"/>
    <property type="match status" value="1"/>
</dbReference>
<reference evidence="3" key="1">
    <citation type="submission" date="2018-12" db="EMBL/GenBank/DDBJ databases">
        <title>Tengunoibacter tsumagoiensis gen. nov., sp. nov., Dictyobacter kobayashii sp. nov., D. alpinus sp. nov., and D. joshuensis sp. nov. and description of Dictyobacteraceae fam. nov. within the order Ktedonobacterales isolated from Tengu-no-mugimeshi.</title>
        <authorList>
            <person name="Wang C.M."/>
            <person name="Zheng Y."/>
            <person name="Sakai Y."/>
            <person name="Toyoda A."/>
            <person name="Minakuchi Y."/>
            <person name="Abe K."/>
            <person name="Yokota A."/>
            <person name="Yabe S."/>
        </authorList>
    </citation>
    <scope>NUCLEOTIDE SEQUENCE [LARGE SCALE GENOMIC DNA]</scope>
    <source>
        <strain evidence="3">Uno16</strain>
    </source>
</reference>
<protein>
    <recommendedName>
        <fullName evidence="1">DUF6745 domain-containing protein</fullName>
    </recommendedName>
</protein>
<name>A0A402BCX6_9CHLR</name>
<gene>
    <name evidence="2" type="ORF">KDA_46210</name>
</gene>
<dbReference type="AlphaFoldDB" id="A0A402BCX6"/>
<sequence length="324" mass="36041">MILRGTAPDNLLVQGDLDFSLADCPPARLPAGLQVRRLIISGARKLEQLPSGLRCYDLLASETGLKSLPADIQVTNVLNLSDSKQLESLPAGLKAGSLQLQNCVALKELPNDLQVIFLNISGCQGLTEFPQRGPATLGRLNMRDCRNLRQLPGWLKIVGQLDISDCPLLEELPQDLQVRSWLDVANTPLRGLPATLNKVQLRWHAVRVPQRVVFEPETITAEEVFAEDNVELRRVLVERMDQEVFMRNARVKVIDEDQDPGGVRRLLKVEMAGDEPLVHLSVKCPSTAHSYLLRVPPAMKSCRQAVAWIAGFDNPDDYRPLIET</sequence>
<accession>A0A402BCX6</accession>